<proteinExistence type="inferred from homology"/>
<reference evidence="4 5" key="1">
    <citation type="submission" date="2018-06" db="EMBL/GenBank/DDBJ databases">
        <authorList>
            <consortium name="Pathogen Informatics"/>
            <person name="Doyle S."/>
        </authorList>
    </citation>
    <scope>NUCLEOTIDE SEQUENCE [LARGE SCALE GENOMIC DNA]</scope>
    <source>
        <strain evidence="4 5">NCTC13294</strain>
    </source>
</reference>
<dbReference type="AlphaFoldDB" id="A0A381E917"/>
<name>A0A381E917_9GAMM</name>
<dbReference type="OrthoDB" id="9775296at2"/>
<dbReference type="PANTHER" id="PTHR44196:SF1">
    <property type="entry name" value="DEHYDROGENASE_REDUCTASE SDR FAMILY MEMBER 7B"/>
    <property type="match status" value="1"/>
</dbReference>
<dbReference type="GO" id="GO:0003858">
    <property type="term" value="F:3-hydroxybutyrate dehydrogenase activity"/>
    <property type="evidence" value="ECO:0007669"/>
    <property type="project" value="UniProtKB-EC"/>
</dbReference>
<evidence type="ECO:0000256" key="2">
    <source>
        <dbReference type="ARBA" id="ARBA00023002"/>
    </source>
</evidence>
<dbReference type="Gene3D" id="3.40.50.720">
    <property type="entry name" value="NAD(P)-binding Rossmann-like Domain"/>
    <property type="match status" value="1"/>
</dbReference>
<dbReference type="PIRSF" id="PIRSF000126">
    <property type="entry name" value="11-beta-HSD1"/>
    <property type="match status" value="1"/>
</dbReference>
<evidence type="ECO:0000313" key="5">
    <source>
        <dbReference type="Proteomes" id="UP000254572"/>
    </source>
</evidence>
<dbReference type="PRINTS" id="PR00081">
    <property type="entry name" value="GDHRDH"/>
</dbReference>
<protein>
    <submittedName>
        <fullName evidence="4">D-beta-hydroxybutyrate dehydrogenase</fullName>
        <ecNumber evidence="4">1.1.1.30</ecNumber>
    </submittedName>
</protein>
<dbReference type="Pfam" id="PF00106">
    <property type="entry name" value="adh_short"/>
    <property type="match status" value="1"/>
</dbReference>
<dbReference type="SUPFAM" id="SSF51735">
    <property type="entry name" value="NAD(P)-binding Rossmann-fold domains"/>
    <property type="match status" value="1"/>
</dbReference>
<dbReference type="InterPro" id="IPR002347">
    <property type="entry name" value="SDR_fam"/>
</dbReference>
<dbReference type="InterPro" id="IPR036291">
    <property type="entry name" value="NAD(P)-bd_dom_sf"/>
</dbReference>
<sequence>MSKTLLITGASAGLGAAIARHAAARGHRLLLTARRADALQQVADSCRQTGAAEVTIYPLDLADSAAVAAWLAALPPVDVLINNAGFGLFKEATACNDAENSAMLRLNVLAAMQISAALLPPMQARGSGQLIFIASQAGKIATPKAAVYAASKHALLGYANALRLELRGSGITVTTVNPGPMATPFFDTADPGGSYQKKLGRFWLLDPERIAALTVAAIDKNVREINRPRLMEIAARLYPLAPRLGDWLTVKFFNRK</sequence>
<organism evidence="4 5">
    <name type="scientific">Cardiobacterium valvarum</name>
    <dbReference type="NCBI Taxonomy" id="194702"/>
    <lineage>
        <taxon>Bacteria</taxon>
        <taxon>Pseudomonadati</taxon>
        <taxon>Pseudomonadota</taxon>
        <taxon>Gammaproteobacteria</taxon>
        <taxon>Cardiobacteriales</taxon>
        <taxon>Cardiobacteriaceae</taxon>
        <taxon>Cardiobacterium</taxon>
    </lineage>
</organism>
<evidence type="ECO:0000256" key="1">
    <source>
        <dbReference type="ARBA" id="ARBA00006484"/>
    </source>
</evidence>
<dbReference type="GO" id="GO:0016020">
    <property type="term" value="C:membrane"/>
    <property type="evidence" value="ECO:0007669"/>
    <property type="project" value="TreeGrafter"/>
</dbReference>
<keyword evidence="5" id="KW-1185">Reference proteome</keyword>
<dbReference type="PRINTS" id="PR00080">
    <property type="entry name" value="SDRFAMILY"/>
</dbReference>
<comment type="similarity">
    <text evidence="1 3">Belongs to the short-chain dehydrogenases/reductases (SDR) family.</text>
</comment>
<evidence type="ECO:0000313" key="4">
    <source>
        <dbReference type="EMBL" id="SUX23340.1"/>
    </source>
</evidence>
<dbReference type="InterPro" id="IPR020904">
    <property type="entry name" value="Sc_DH/Rdtase_CS"/>
</dbReference>
<accession>A0A381E917</accession>
<dbReference type="RefSeq" id="WP_115611752.1">
    <property type="nucleotide sequence ID" value="NZ_JBHLZC010000004.1"/>
</dbReference>
<gene>
    <name evidence="4" type="primary">bdhA</name>
    <name evidence="4" type="ORF">NCTC13294_01492</name>
</gene>
<dbReference type="EC" id="1.1.1.30" evidence="4"/>
<dbReference type="PROSITE" id="PS00061">
    <property type="entry name" value="ADH_SHORT"/>
    <property type="match status" value="1"/>
</dbReference>
<keyword evidence="2 4" id="KW-0560">Oxidoreductase</keyword>
<dbReference type="PANTHER" id="PTHR44196">
    <property type="entry name" value="DEHYDROGENASE/REDUCTASE SDR FAMILY MEMBER 7B"/>
    <property type="match status" value="1"/>
</dbReference>
<dbReference type="Proteomes" id="UP000254572">
    <property type="component" value="Unassembled WGS sequence"/>
</dbReference>
<evidence type="ECO:0000256" key="3">
    <source>
        <dbReference type="RuleBase" id="RU000363"/>
    </source>
</evidence>
<dbReference type="EMBL" id="UFUW01000001">
    <property type="protein sequence ID" value="SUX23340.1"/>
    <property type="molecule type" value="Genomic_DNA"/>
</dbReference>